<reference evidence="2 3" key="1">
    <citation type="submission" date="2024-03" db="EMBL/GenBank/DDBJ databases">
        <authorList>
            <person name="Gkanogiannis A."/>
            <person name="Becerra Lopez-Lavalle L."/>
        </authorList>
    </citation>
    <scope>NUCLEOTIDE SEQUENCE [LARGE SCALE GENOMIC DNA]</scope>
</reference>
<name>A0ABP0Y9M5_9ROSI</name>
<evidence type="ECO:0000313" key="3">
    <source>
        <dbReference type="Proteomes" id="UP001642487"/>
    </source>
</evidence>
<evidence type="ECO:0000313" key="2">
    <source>
        <dbReference type="EMBL" id="CAK9317094.1"/>
    </source>
</evidence>
<proteinExistence type="predicted"/>
<keyword evidence="3" id="KW-1185">Reference proteome</keyword>
<dbReference type="Proteomes" id="UP001642487">
    <property type="component" value="Chromosome 3"/>
</dbReference>
<feature type="signal peptide" evidence="1">
    <location>
        <begin position="1"/>
        <end position="16"/>
    </location>
</feature>
<protein>
    <submittedName>
        <fullName evidence="2">Uncharacterized protein</fullName>
    </submittedName>
</protein>
<accession>A0ABP0Y9M5</accession>
<gene>
    <name evidence="2" type="ORF">CITCOLO1_LOCUS8990</name>
</gene>
<keyword evidence="1" id="KW-0732">Signal</keyword>
<organism evidence="2 3">
    <name type="scientific">Citrullus colocynthis</name>
    <name type="common">colocynth</name>
    <dbReference type="NCBI Taxonomy" id="252529"/>
    <lineage>
        <taxon>Eukaryota</taxon>
        <taxon>Viridiplantae</taxon>
        <taxon>Streptophyta</taxon>
        <taxon>Embryophyta</taxon>
        <taxon>Tracheophyta</taxon>
        <taxon>Spermatophyta</taxon>
        <taxon>Magnoliopsida</taxon>
        <taxon>eudicotyledons</taxon>
        <taxon>Gunneridae</taxon>
        <taxon>Pentapetalae</taxon>
        <taxon>rosids</taxon>
        <taxon>fabids</taxon>
        <taxon>Cucurbitales</taxon>
        <taxon>Cucurbitaceae</taxon>
        <taxon>Benincaseae</taxon>
        <taxon>Citrullus</taxon>
    </lineage>
</organism>
<evidence type="ECO:0000256" key="1">
    <source>
        <dbReference type="SAM" id="SignalP"/>
    </source>
</evidence>
<feature type="chain" id="PRO_5047514954" evidence="1">
    <location>
        <begin position="17"/>
        <end position="160"/>
    </location>
</feature>
<sequence length="160" mass="18835">MTYKSTLGFILSFSFAILKPFSNAPRGYTPFNGPLYYNEREHHANAYRDRDHHAPLPLNWKDPNSRSFCYGTESRGVVHEAVKGTAFSKIFEWPMKRSQVDLHNQRQRSHWNRRKADLENEIGRKAVNISNYVPLVLTILFRGGRRESEFRQVNFMFLQI</sequence>
<dbReference type="EMBL" id="OZ021737">
    <property type="protein sequence ID" value="CAK9317094.1"/>
    <property type="molecule type" value="Genomic_DNA"/>
</dbReference>